<evidence type="ECO:0000256" key="6">
    <source>
        <dbReference type="ARBA" id="ARBA00012963"/>
    </source>
</evidence>
<dbReference type="PANTHER" id="PTHR20858">
    <property type="entry name" value="PHOSPHOMETHYLPYRIMIDINE KINASE"/>
    <property type="match status" value="1"/>
</dbReference>
<evidence type="ECO:0000256" key="8">
    <source>
        <dbReference type="ARBA" id="ARBA00022977"/>
    </source>
</evidence>
<dbReference type="Proteomes" id="UP000606193">
    <property type="component" value="Unassembled WGS sequence"/>
</dbReference>
<dbReference type="NCBIfam" id="TIGR00097">
    <property type="entry name" value="HMP-P_kinase"/>
    <property type="match status" value="1"/>
</dbReference>
<dbReference type="InterPro" id="IPR029056">
    <property type="entry name" value="Ribokinase-like"/>
</dbReference>
<name>A0ABR7MXZ7_9FIRM</name>
<dbReference type="RefSeq" id="WP_249296975.1">
    <property type="nucleotide sequence ID" value="NZ_JACRSX010000001.1"/>
</dbReference>
<dbReference type="InterPro" id="IPR004399">
    <property type="entry name" value="HMP/HMP-P_kinase_dom"/>
</dbReference>
<evidence type="ECO:0000256" key="2">
    <source>
        <dbReference type="ARBA" id="ARBA00000565"/>
    </source>
</evidence>
<dbReference type="InterPro" id="IPR013749">
    <property type="entry name" value="PM/HMP-P_kinase-1"/>
</dbReference>
<keyword evidence="8" id="KW-0784">Thiamine biosynthesis</keyword>
<comment type="pathway">
    <text evidence="9">Cofactor biosynthesis; thiamine diphosphate biosynthesis; 4-amino-2-methyl-5-diphosphomethylpyrimidine from 5-amino-1-(5-phospho-D-ribosyl)imidazole: step 2/3.</text>
</comment>
<evidence type="ECO:0000259" key="12">
    <source>
        <dbReference type="Pfam" id="PF08543"/>
    </source>
</evidence>
<evidence type="ECO:0000256" key="9">
    <source>
        <dbReference type="ARBA" id="ARBA00037917"/>
    </source>
</evidence>
<dbReference type="Gene3D" id="3.40.1190.20">
    <property type="match status" value="1"/>
</dbReference>
<evidence type="ECO:0000256" key="4">
    <source>
        <dbReference type="ARBA" id="ARBA00009879"/>
    </source>
</evidence>
<comment type="catalytic activity">
    <reaction evidence="1">
        <text>4-amino-5-hydroxymethyl-2-methylpyrimidine + ATP = 4-amino-2-methyl-5-(phosphooxymethyl)pyrimidine + ADP + H(+)</text>
        <dbReference type="Rhea" id="RHEA:23096"/>
        <dbReference type="ChEBI" id="CHEBI:15378"/>
        <dbReference type="ChEBI" id="CHEBI:16892"/>
        <dbReference type="ChEBI" id="CHEBI:30616"/>
        <dbReference type="ChEBI" id="CHEBI:58354"/>
        <dbReference type="ChEBI" id="CHEBI:456216"/>
        <dbReference type="EC" id="2.7.1.49"/>
    </reaction>
</comment>
<evidence type="ECO:0000256" key="3">
    <source>
        <dbReference type="ARBA" id="ARBA00004769"/>
    </source>
</evidence>
<feature type="domain" description="Pyridoxamine kinase/Phosphomethylpyrimidine kinase" evidence="12">
    <location>
        <begin position="16"/>
        <end position="272"/>
    </location>
</feature>
<evidence type="ECO:0000256" key="5">
    <source>
        <dbReference type="ARBA" id="ARBA00012135"/>
    </source>
</evidence>
<dbReference type="EC" id="2.7.1.49" evidence="5"/>
<dbReference type="GO" id="GO:0008902">
    <property type="term" value="F:hydroxymethylpyrimidine kinase activity"/>
    <property type="evidence" value="ECO:0007669"/>
    <property type="project" value="UniProtKB-EC"/>
</dbReference>
<keyword evidence="13" id="KW-0418">Kinase</keyword>
<dbReference type="CDD" id="cd01169">
    <property type="entry name" value="HMPP_kinase"/>
    <property type="match status" value="1"/>
</dbReference>
<comment type="caution">
    <text evidence="13">The sequence shown here is derived from an EMBL/GenBank/DDBJ whole genome shotgun (WGS) entry which is preliminary data.</text>
</comment>
<evidence type="ECO:0000256" key="1">
    <source>
        <dbReference type="ARBA" id="ARBA00000151"/>
    </source>
</evidence>
<evidence type="ECO:0000256" key="7">
    <source>
        <dbReference type="ARBA" id="ARBA00019161"/>
    </source>
</evidence>
<evidence type="ECO:0000313" key="13">
    <source>
        <dbReference type="EMBL" id="MBC8561252.1"/>
    </source>
</evidence>
<accession>A0ABR7MXZ7</accession>
<keyword evidence="13" id="KW-0808">Transferase</keyword>
<proteinExistence type="inferred from homology"/>
<dbReference type="SUPFAM" id="SSF53613">
    <property type="entry name" value="Ribokinase-like"/>
    <property type="match status" value="1"/>
</dbReference>
<organism evidence="13 14">
    <name type="scientific">Jutongia huaianensis</name>
    <dbReference type="NCBI Taxonomy" id="2763668"/>
    <lineage>
        <taxon>Bacteria</taxon>
        <taxon>Bacillati</taxon>
        <taxon>Bacillota</taxon>
        <taxon>Clostridia</taxon>
        <taxon>Lachnospirales</taxon>
        <taxon>Lachnospiraceae</taxon>
        <taxon>Jutongia</taxon>
    </lineage>
</organism>
<reference evidence="13 14" key="1">
    <citation type="submission" date="2020-08" db="EMBL/GenBank/DDBJ databases">
        <title>Genome public.</title>
        <authorList>
            <person name="Liu C."/>
            <person name="Sun Q."/>
        </authorList>
    </citation>
    <scope>NUCLEOTIDE SEQUENCE [LARGE SCALE GENOMIC DNA]</scope>
    <source>
        <strain evidence="13 14">NSJ-37</strain>
    </source>
</reference>
<dbReference type="EC" id="2.7.4.7" evidence="6"/>
<evidence type="ECO:0000256" key="11">
    <source>
        <dbReference type="ARBA" id="ARBA00043176"/>
    </source>
</evidence>
<gene>
    <name evidence="13" type="primary">thiD</name>
    <name evidence="13" type="ORF">H8704_01160</name>
</gene>
<sequence length="290" mass="30821">MNRKNPPVVLTIAGSDCSGGAGIQADLKTMSAFDVYGMSVITAVTAQNTCGVTGVQNVTGEMIRLQLEAVMSDIMPDAVKIGMLATADAVEAVADILEKYHVEHVILDPVMVSTSGRSLLEAEGKEQMLRRLFPLAELVTPNIPEAEEILKAVDGSVENKQTVSSVQITDQTMMEKAAQVIRQKYGCNVLLKGGHMTQVADDLLYQIQAVWFPAQRIDCTNTHGTGCTLSSAIASALARGCSLKEAVGIAKVYVRSAMSTGLDLGHGNGPLDHNWSISSAVLSQSDQSSR</sequence>
<dbReference type="PANTHER" id="PTHR20858:SF17">
    <property type="entry name" value="HYDROXYMETHYLPYRIMIDINE_PHOSPHOMETHYLPYRIMIDINE KINASE THI20-RELATED"/>
    <property type="match status" value="1"/>
</dbReference>
<comment type="catalytic activity">
    <reaction evidence="2">
        <text>4-amino-2-methyl-5-(phosphooxymethyl)pyrimidine + ATP = 4-amino-2-methyl-5-(diphosphooxymethyl)pyrimidine + ADP</text>
        <dbReference type="Rhea" id="RHEA:19893"/>
        <dbReference type="ChEBI" id="CHEBI:30616"/>
        <dbReference type="ChEBI" id="CHEBI:57841"/>
        <dbReference type="ChEBI" id="CHEBI:58354"/>
        <dbReference type="ChEBI" id="CHEBI:456216"/>
        <dbReference type="EC" id="2.7.4.7"/>
    </reaction>
</comment>
<evidence type="ECO:0000313" key="14">
    <source>
        <dbReference type="Proteomes" id="UP000606193"/>
    </source>
</evidence>
<dbReference type="Pfam" id="PF08543">
    <property type="entry name" value="Phos_pyr_kin"/>
    <property type="match status" value="1"/>
</dbReference>
<comment type="similarity">
    <text evidence="4">Belongs to the ThiD family.</text>
</comment>
<comment type="pathway">
    <text evidence="3">Cofactor biosynthesis; thiamine diphosphate biosynthesis; 4-amino-2-methyl-5-diphosphomethylpyrimidine from 5-amino-1-(5-phospho-D-ribosyl)imidazole: step 3/3.</text>
</comment>
<protein>
    <recommendedName>
        <fullName evidence="7">Hydroxymethylpyrimidine/phosphomethylpyrimidine kinase</fullName>
        <ecNumber evidence="5">2.7.1.49</ecNumber>
        <ecNumber evidence="6">2.7.4.7</ecNumber>
    </recommendedName>
    <alternativeName>
        <fullName evidence="10">Hydroxymethylpyrimidine kinase</fullName>
    </alternativeName>
    <alternativeName>
        <fullName evidence="11">Hydroxymethylpyrimidine phosphate kinase</fullName>
    </alternativeName>
</protein>
<evidence type="ECO:0000256" key="10">
    <source>
        <dbReference type="ARBA" id="ARBA00042102"/>
    </source>
</evidence>
<dbReference type="EMBL" id="JACRSX010000001">
    <property type="protein sequence ID" value="MBC8561252.1"/>
    <property type="molecule type" value="Genomic_DNA"/>
</dbReference>
<dbReference type="GO" id="GO:0008972">
    <property type="term" value="F:phosphomethylpyrimidine kinase activity"/>
    <property type="evidence" value="ECO:0007669"/>
    <property type="project" value="UniProtKB-EC"/>
</dbReference>
<keyword evidence="14" id="KW-1185">Reference proteome</keyword>